<feature type="transmembrane region" description="Helical" evidence="1">
    <location>
        <begin position="145"/>
        <end position="166"/>
    </location>
</feature>
<keyword evidence="1" id="KW-0472">Membrane</keyword>
<evidence type="ECO:0000256" key="1">
    <source>
        <dbReference type="SAM" id="Phobius"/>
    </source>
</evidence>
<sequence length="171" mass="18630">MAALSSLGQDFWNWASPCALGHPYQGREDVTPIGYLITCYPLAFLVVKLPFGKVLVATMVGWATVLLCTVSLKNVAGHQPCSGEQASIKNSKFKVDQALDSLSLIIKGISFSQLRTILLKIATYGFQAIFIGMGIVGCKYMKNANILWICIFNIICISGGLMVRLLPVEKI</sequence>
<dbReference type="AlphaFoldDB" id="A0A9W9BTU9"/>
<keyword evidence="1" id="KW-0812">Transmembrane</keyword>
<feature type="transmembrane region" description="Helical" evidence="1">
    <location>
        <begin position="30"/>
        <end position="47"/>
    </location>
</feature>
<gene>
    <name evidence="2" type="ORF">N0V84_000054</name>
</gene>
<name>A0A9W9BTU9_9HYPO</name>
<dbReference type="Proteomes" id="UP001140502">
    <property type="component" value="Unassembled WGS sequence"/>
</dbReference>
<accession>A0A9W9BTU9</accession>
<comment type="caution">
    <text evidence="2">The sequence shown here is derived from an EMBL/GenBank/DDBJ whole genome shotgun (WGS) entry which is preliminary data.</text>
</comment>
<evidence type="ECO:0000313" key="2">
    <source>
        <dbReference type="EMBL" id="KAJ4329420.1"/>
    </source>
</evidence>
<proteinExistence type="predicted"/>
<keyword evidence="1" id="KW-1133">Transmembrane helix</keyword>
<evidence type="ECO:0000313" key="3">
    <source>
        <dbReference type="Proteomes" id="UP001140502"/>
    </source>
</evidence>
<feature type="transmembrane region" description="Helical" evidence="1">
    <location>
        <begin position="117"/>
        <end position="138"/>
    </location>
</feature>
<keyword evidence="3" id="KW-1185">Reference proteome</keyword>
<protein>
    <submittedName>
        <fullName evidence="2">Uncharacterized protein</fullName>
    </submittedName>
</protein>
<dbReference type="EMBL" id="JAPEUR010000001">
    <property type="protein sequence ID" value="KAJ4329420.1"/>
    <property type="molecule type" value="Genomic_DNA"/>
</dbReference>
<reference evidence="2" key="1">
    <citation type="submission" date="2022-10" db="EMBL/GenBank/DDBJ databases">
        <title>Tapping the CABI collections for fungal endophytes: first genome assemblies for Collariella, Neodidymelliopsis, Ascochyta clinopodiicola, Didymella pomorum, Didymosphaeria variabile, Neocosmospora piperis and Neocucurbitaria cava.</title>
        <authorList>
            <person name="Hill R."/>
        </authorList>
    </citation>
    <scope>NUCLEOTIDE SEQUENCE</scope>
    <source>
        <strain evidence="2">IMI 366586</strain>
    </source>
</reference>
<organism evidence="2 3">
    <name type="scientific">Fusarium piperis</name>
    <dbReference type="NCBI Taxonomy" id="1435070"/>
    <lineage>
        <taxon>Eukaryota</taxon>
        <taxon>Fungi</taxon>
        <taxon>Dikarya</taxon>
        <taxon>Ascomycota</taxon>
        <taxon>Pezizomycotina</taxon>
        <taxon>Sordariomycetes</taxon>
        <taxon>Hypocreomycetidae</taxon>
        <taxon>Hypocreales</taxon>
        <taxon>Nectriaceae</taxon>
        <taxon>Fusarium</taxon>
        <taxon>Fusarium solani species complex</taxon>
    </lineage>
</organism>